<sequence length="492" mass="54333">MKKKILSGILALAVMISCSNGISVSAETLQSTPENIISENDGQMEFLQISDEEVPATEIPETELNVEERNYTGTDLSLSSIMPYSENDDVSNADPNYAYLVENNNAYQGSIENEKEFRWYRFEITEKSKVTVFLQMAETLDADLYMFSLDTETYSLNLVGGSSTEGLGVSEHYADVLEPGIYYFAAGGYEGTGNFTFAFFDSAKDASYEVNDTLSTATNISIGSSAVGVLDSPLDIDYYKVSVTKGYIMKYSISTTADYSLVYKGKSGSNAAIYKVGNEDDKVLIMPGVYYFAVLSKNNTYSATSEYTVNFTKVHELSSDTSAKVIGICQEAGIVFQTNSTGSVYYVNGNPIDISYSYSNSSSNSAGSQSYNISIKDRDDVYAYLGDDALAPAAIYYMKSTRPAMNVGSRAALELTFYSNSNFYSVHCRCTGAYKENNLWQDFKAVTVIIDPSTGKLIDIENFNYYYDYAVGSNSLTFTRRYPSMTLYKYGN</sequence>
<name>B7ARU6_9FIRM</name>
<organism evidence="2 3">
    <name type="scientific">[Bacteroides] pectinophilus ATCC 43243</name>
    <dbReference type="NCBI Taxonomy" id="483218"/>
    <lineage>
        <taxon>Bacteria</taxon>
        <taxon>Bacillati</taxon>
        <taxon>Bacillota</taxon>
        <taxon>Clostridia</taxon>
        <taxon>Eubacteriales</taxon>
    </lineage>
</organism>
<keyword evidence="3" id="KW-1185">Reference proteome</keyword>
<keyword evidence="1" id="KW-0732">Signal</keyword>
<dbReference type="SUPFAM" id="SSF89260">
    <property type="entry name" value="Collagen-binding domain"/>
    <property type="match status" value="1"/>
</dbReference>
<evidence type="ECO:0008006" key="4">
    <source>
        <dbReference type="Google" id="ProtNLM"/>
    </source>
</evidence>
<dbReference type="Proteomes" id="UP000003136">
    <property type="component" value="Unassembled WGS sequence"/>
</dbReference>
<reference evidence="2 3" key="2">
    <citation type="submission" date="2008-11" db="EMBL/GenBank/DDBJ databases">
        <authorList>
            <person name="Fulton L."/>
            <person name="Clifton S."/>
            <person name="Fulton B."/>
            <person name="Xu J."/>
            <person name="Minx P."/>
            <person name="Pepin K.H."/>
            <person name="Johnson M."/>
            <person name="Bhonagiri V."/>
            <person name="Nash W.E."/>
            <person name="Mardis E.R."/>
            <person name="Wilson R.K."/>
        </authorList>
    </citation>
    <scope>NUCLEOTIDE SEQUENCE [LARGE SCALE GENOMIC DNA]</scope>
    <source>
        <strain evidence="2 3">ATCC 43243</strain>
    </source>
</reference>
<dbReference type="STRING" id="483218.BACPEC_01800"/>
<gene>
    <name evidence="2" type="ORF">BACPEC_01800</name>
</gene>
<accession>B7ARU6</accession>
<evidence type="ECO:0000313" key="3">
    <source>
        <dbReference type="Proteomes" id="UP000003136"/>
    </source>
</evidence>
<evidence type="ECO:0000256" key="1">
    <source>
        <dbReference type="SAM" id="SignalP"/>
    </source>
</evidence>
<proteinExistence type="predicted"/>
<protein>
    <recommendedName>
        <fullName evidence="4">Peptidase C-terminal archaeal/bacterial domain-containing protein</fullName>
    </recommendedName>
</protein>
<evidence type="ECO:0000313" key="2">
    <source>
        <dbReference type="EMBL" id="EEC57292.1"/>
    </source>
</evidence>
<dbReference type="EMBL" id="ABVQ01000036">
    <property type="protein sequence ID" value="EEC57292.1"/>
    <property type="molecule type" value="Genomic_DNA"/>
</dbReference>
<dbReference type="PROSITE" id="PS51257">
    <property type="entry name" value="PROKAR_LIPOPROTEIN"/>
    <property type="match status" value="1"/>
</dbReference>
<reference evidence="2 3" key="1">
    <citation type="submission" date="2008-11" db="EMBL/GenBank/DDBJ databases">
        <title>Draft genome sequence of Bacteroides pectinophilus (ATCC 43243).</title>
        <authorList>
            <person name="Sudarsanam P."/>
            <person name="Ley R."/>
            <person name="Guruge J."/>
            <person name="Turnbaugh P.J."/>
            <person name="Mahowald M."/>
            <person name="Liep D."/>
            <person name="Gordon J."/>
        </authorList>
    </citation>
    <scope>NUCLEOTIDE SEQUENCE [LARGE SCALE GENOMIC DNA]</scope>
    <source>
        <strain evidence="2 3">ATCC 43243</strain>
    </source>
</reference>
<dbReference type="HOGENOM" id="CLU_553961_0_0_9"/>
<dbReference type="AlphaFoldDB" id="B7ARU6"/>
<dbReference type="Gene3D" id="2.60.120.380">
    <property type="match status" value="2"/>
</dbReference>
<feature type="chain" id="PRO_5002853998" description="Peptidase C-terminal archaeal/bacterial domain-containing protein" evidence="1">
    <location>
        <begin position="27"/>
        <end position="492"/>
    </location>
</feature>
<comment type="caution">
    <text evidence="2">The sequence shown here is derived from an EMBL/GenBank/DDBJ whole genome shotgun (WGS) entry which is preliminary data.</text>
</comment>
<dbReference type="eggNOG" id="ENOG502ZJQW">
    <property type="taxonomic scope" value="Bacteria"/>
</dbReference>
<feature type="signal peptide" evidence="1">
    <location>
        <begin position="1"/>
        <end position="26"/>
    </location>
</feature>